<dbReference type="OrthoDB" id="2914315at2"/>
<keyword evidence="1" id="KW-0812">Transmembrane</keyword>
<sequence>MSRQVLGKTFVILGALAMIINLSFFKQMEWYDIVRWISYALFGIGFLLIPTYSKSKSNDL</sequence>
<evidence type="ECO:0000256" key="1">
    <source>
        <dbReference type="SAM" id="Phobius"/>
    </source>
</evidence>
<feature type="transmembrane region" description="Helical" evidence="1">
    <location>
        <begin position="36"/>
        <end position="53"/>
    </location>
</feature>
<feature type="transmembrane region" description="Helical" evidence="1">
    <location>
        <begin position="6"/>
        <end position="24"/>
    </location>
</feature>
<keyword evidence="1" id="KW-0472">Membrane</keyword>
<gene>
    <name evidence="2" type="ORF">BS1321_17130</name>
</gene>
<protein>
    <submittedName>
        <fullName evidence="2">Uncharacterized protein</fullName>
    </submittedName>
</protein>
<dbReference type="EMBL" id="CP017704">
    <property type="protein sequence ID" value="ASS95480.1"/>
    <property type="molecule type" value="Genomic_DNA"/>
</dbReference>
<accession>A0A223EJU0</accession>
<reference evidence="2 3" key="1">
    <citation type="submission" date="2016-10" db="EMBL/GenBank/DDBJ databases">
        <title>The whole genome sequencing and assembly of Bacillus simplex DSM 1321 strain.</title>
        <authorList>
            <person name="Park M.-K."/>
            <person name="Lee Y.-J."/>
            <person name="Yi H."/>
            <person name="Bahn Y.-S."/>
            <person name="Kim J.F."/>
            <person name="Lee D.-W."/>
        </authorList>
    </citation>
    <scope>NUCLEOTIDE SEQUENCE [LARGE SCALE GENOMIC DNA]</scope>
    <source>
        <strain evidence="2 3">DSM 1321</strain>
    </source>
</reference>
<dbReference type="RefSeq" id="WP_063235158.1">
    <property type="nucleotide sequence ID" value="NZ_BCVO01000020.1"/>
</dbReference>
<name>A0A223EJU0_9BACI</name>
<organism evidence="2 3">
    <name type="scientific">Peribacillus simplex NBRC 15720 = DSM 1321</name>
    <dbReference type="NCBI Taxonomy" id="1349754"/>
    <lineage>
        <taxon>Bacteria</taxon>
        <taxon>Bacillati</taxon>
        <taxon>Bacillota</taxon>
        <taxon>Bacilli</taxon>
        <taxon>Bacillales</taxon>
        <taxon>Bacillaceae</taxon>
        <taxon>Peribacillus</taxon>
    </lineage>
</organism>
<dbReference type="Proteomes" id="UP000214618">
    <property type="component" value="Chromosome"/>
</dbReference>
<dbReference type="GeneID" id="56474485"/>
<evidence type="ECO:0000313" key="3">
    <source>
        <dbReference type="Proteomes" id="UP000214618"/>
    </source>
</evidence>
<proteinExistence type="predicted"/>
<keyword evidence="1" id="KW-1133">Transmembrane helix</keyword>
<dbReference type="AlphaFoldDB" id="A0A223EJU0"/>
<evidence type="ECO:0000313" key="2">
    <source>
        <dbReference type="EMBL" id="ASS95480.1"/>
    </source>
</evidence>